<keyword evidence="2" id="KW-1185">Reference proteome</keyword>
<dbReference type="EMBL" id="JAVDBT010000001">
    <property type="protein sequence ID" value="MDQ2064962.1"/>
    <property type="molecule type" value="Genomic_DNA"/>
</dbReference>
<comment type="caution">
    <text evidence="1">The sequence shown here is derived from an EMBL/GenBank/DDBJ whole genome shotgun (WGS) entry which is preliminary data.</text>
</comment>
<gene>
    <name evidence="1" type="ORF">Q9295_01125</name>
</gene>
<sequence length="91" mass="9523">MRIVPVLAVIAAASFLSACKEEVSCTEAEAARKAEELTTKITALATTNPPKMTELMPKVQELATDAQANGGTADLSATCKALDAIMVEIDK</sequence>
<proteinExistence type="predicted"/>
<protein>
    <recommendedName>
        <fullName evidence="3">Lipoprotein</fullName>
    </recommendedName>
</protein>
<name>A0ABU0VTA5_9RHOB</name>
<organism evidence="1 2">
    <name type="scientific">Pseudogemmobacter lacusdianii</name>
    <dbReference type="NCBI Taxonomy" id="3069608"/>
    <lineage>
        <taxon>Bacteria</taxon>
        <taxon>Pseudomonadati</taxon>
        <taxon>Pseudomonadota</taxon>
        <taxon>Alphaproteobacteria</taxon>
        <taxon>Rhodobacterales</taxon>
        <taxon>Paracoccaceae</taxon>
        <taxon>Pseudogemmobacter</taxon>
    </lineage>
</organism>
<accession>A0ABU0VTA5</accession>
<evidence type="ECO:0000313" key="1">
    <source>
        <dbReference type="EMBL" id="MDQ2064962.1"/>
    </source>
</evidence>
<dbReference type="Proteomes" id="UP001239680">
    <property type="component" value="Unassembled WGS sequence"/>
</dbReference>
<dbReference type="RefSeq" id="WP_306678534.1">
    <property type="nucleotide sequence ID" value="NZ_JAVDBT010000001.1"/>
</dbReference>
<reference evidence="1 2" key="1">
    <citation type="submission" date="2023-08" db="EMBL/GenBank/DDBJ databases">
        <title>Characterization of two Paracoccaceae strains isolated from Phycosphere and proposal of Xinfangfangia lacusdiani sp. nov.</title>
        <authorList>
            <person name="Deng Y."/>
            <person name="Zhang Y.Q."/>
        </authorList>
    </citation>
    <scope>NUCLEOTIDE SEQUENCE [LARGE SCALE GENOMIC DNA]</scope>
    <source>
        <strain evidence="1 2">CPCC 101601</strain>
    </source>
</reference>
<evidence type="ECO:0008006" key="3">
    <source>
        <dbReference type="Google" id="ProtNLM"/>
    </source>
</evidence>
<evidence type="ECO:0000313" key="2">
    <source>
        <dbReference type="Proteomes" id="UP001239680"/>
    </source>
</evidence>
<dbReference type="PROSITE" id="PS51257">
    <property type="entry name" value="PROKAR_LIPOPROTEIN"/>
    <property type="match status" value="1"/>
</dbReference>